<gene>
    <name evidence="6" type="ORF">QBC35DRAFT_190652</name>
</gene>
<protein>
    <submittedName>
        <fullName evidence="6">RTA1 like protein-domain-containing protein</fullName>
    </submittedName>
</protein>
<evidence type="ECO:0000256" key="4">
    <source>
        <dbReference type="ARBA" id="ARBA00023136"/>
    </source>
</evidence>
<keyword evidence="2 5" id="KW-0812">Transmembrane</keyword>
<dbReference type="GO" id="GO:0016020">
    <property type="term" value="C:membrane"/>
    <property type="evidence" value="ECO:0007669"/>
    <property type="project" value="UniProtKB-SubCell"/>
</dbReference>
<dbReference type="InterPro" id="IPR007568">
    <property type="entry name" value="RTA1"/>
</dbReference>
<dbReference type="EMBL" id="MU864386">
    <property type="protein sequence ID" value="KAK4188641.1"/>
    <property type="molecule type" value="Genomic_DNA"/>
</dbReference>
<evidence type="ECO:0000256" key="1">
    <source>
        <dbReference type="ARBA" id="ARBA00004141"/>
    </source>
</evidence>
<dbReference type="AlphaFoldDB" id="A0AAN6WW68"/>
<feature type="transmembrane region" description="Helical" evidence="5">
    <location>
        <begin position="201"/>
        <end position="219"/>
    </location>
</feature>
<keyword evidence="3 5" id="KW-1133">Transmembrane helix</keyword>
<comment type="caution">
    <text evidence="6">The sequence shown here is derived from an EMBL/GenBank/DDBJ whole genome shotgun (WGS) entry which is preliminary data.</text>
</comment>
<feature type="transmembrane region" description="Helical" evidence="5">
    <location>
        <begin position="46"/>
        <end position="64"/>
    </location>
</feature>
<comment type="subcellular location">
    <subcellularLocation>
        <location evidence="1">Membrane</location>
        <topology evidence="1">Multi-pass membrane protein</topology>
    </subcellularLocation>
</comment>
<dbReference type="Pfam" id="PF04479">
    <property type="entry name" value="RTA1"/>
    <property type="match status" value="1"/>
</dbReference>
<dbReference type="PANTHER" id="PTHR31465:SF27">
    <property type="entry name" value="DOMAIN PROTEIN, PUTATIVE (AFU_ORTHOLOGUE AFUA_3G01030)-RELATED"/>
    <property type="match status" value="1"/>
</dbReference>
<proteinExistence type="predicted"/>
<name>A0AAN6WW68_9PEZI</name>
<organism evidence="6 7">
    <name type="scientific">Podospora australis</name>
    <dbReference type="NCBI Taxonomy" id="1536484"/>
    <lineage>
        <taxon>Eukaryota</taxon>
        <taxon>Fungi</taxon>
        <taxon>Dikarya</taxon>
        <taxon>Ascomycota</taxon>
        <taxon>Pezizomycotina</taxon>
        <taxon>Sordariomycetes</taxon>
        <taxon>Sordariomycetidae</taxon>
        <taxon>Sordariales</taxon>
        <taxon>Podosporaceae</taxon>
        <taxon>Podospora</taxon>
    </lineage>
</organism>
<sequence>MPELLPYRGNYYLWHYIPDLPLSITFSVLFAIATALHTYKMVKTKMWFSSLFVLGGFFEVIGYITRIIARPRTNSLPIYLIQAIFLLLPAVLLAASLYMVYSRIIRALPNSDRFSLISARWTTRVFVIGDFMTLNVQSTGAGMLGKPGTTGIAGNWIVIAGLILQILLFLAFMVVCLVFHLRYRKHGAGTRGETKQVPWEAVLYMLYGTSLLILVRNLFRVVEFVMGQDGYLFRVEWPIFAFDAGLMLLVMIAFYIWYPDCLLPGTQLEGVALEEANGRESRGSGKSGGWLLRR</sequence>
<accession>A0AAN6WW68</accession>
<evidence type="ECO:0000256" key="5">
    <source>
        <dbReference type="SAM" id="Phobius"/>
    </source>
</evidence>
<feature type="transmembrane region" description="Helical" evidence="5">
    <location>
        <begin position="156"/>
        <end position="181"/>
    </location>
</feature>
<reference evidence="6" key="2">
    <citation type="submission" date="2023-05" db="EMBL/GenBank/DDBJ databases">
        <authorList>
            <consortium name="Lawrence Berkeley National Laboratory"/>
            <person name="Steindorff A."/>
            <person name="Hensen N."/>
            <person name="Bonometti L."/>
            <person name="Westerberg I."/>
            <person name="Brannstrom I.O."/>
            <person name="Guillou S."/>
            <person name="Cros-Aarteil S."/>
            <person name="Calhoun S."/>
            <person name="Haridas S."/>
            <person name="Kuo A."/>
            <person name="Mondo S."/>
            <person name="Pangilinan J."/>
            <person name="Riley R."/>
            <person name="Labutti K."/>
            <person name="Andreopoulos B."/>
            <person name="Lipzen A."/>
            <person name="Chen C."/>
            <person name="Yanf M."/>
            <person name="Daum C."/>
            <person name="Ng V."/>
            <person name="Clum A."/>
            <person name="Ohm R."/>
            <person name="Martin F."/>
            <person name="Silar P."/>
            <person name="Natvig D."/>
            <person name="Lalanne C."/>
            <person name="Gautier V."/>
            <person name="Ament-Velasquez S.L."/>
            <person name="Kruys A."/>
            <person name="Hutchinson M.I."/>
            <person name="Powell A.J."/>
            <person name="Barry K."/>
            <person name="Miller A.N."/>
            <person name="Grigoriev I.V."/>
            <person name="Debuchy R."/>
            <person name="Gladieux P."/>
            <person name="Thoren M.H."/>
            <person name="Johannesson H."/>
        </authorList>
    </citation>
    <scope>NUCLEOTIDE SEQUENCE</scope>
    <source>
        <strain evidence="6">PSN309</strain>
    </source>
</reference>
<feature type="transmembrane region" description="Helical" evidence="5">
    <location>
        <begin position="239"/>
        <end position="258"/>
    </location>
</feature>
<keyword evidence="4 5" id="KW-0472">Membrane</keyword>
<feature type="transmembrane region" description="Helical" evidence="5">
    <location>
        <begin position="121"/>
        <end position="144"/>
    </location>
</feature>
<feature type="transmembrane region" description="Helical" evidence="5">
    <location>
        <begin position="76"/>
        <end position="100"/>
    </location>
</feature>
<evidence type="ECO:0000313" key="7">
    <source>
        <dbReference type="Proteomes" id="UP001302126"/>
    </source>
</evidence>
<dbReference type="PANTHER" id="PTHR31465">
    <property type="entry name" value="PROTEIN RTA1-RELATED"/>
    <property type="match status" value="1"/>
</dbReference>
<evidence type="ECO:0000313" key="6">
    <source>
        <dbReference type="EMBL" id="KAK4188641.1"/>
    </source>
</evidence>
<reference evidence="6" key="1">
    <citation type="journal article" date="2023" name="Mol. Phylogenet. Evol.">
        <title>Genome-scale phylogeny and comparative genomics of the fungal order Sordariales.</title>
        <authorList>
            <person name="Hensen N."/>
            <person name="Bonometti L."/>
            <person name="Westerberg I."/>
            <person name="Brannstrom I.O."/>
            <person name="Guillou S."/>
            <person name="Cros-Aarteil S."/>
            <person name="Calhoun S."/>
            <person name="Haridas S."/>
            <person name="Kuo A."/>
            <person name="Mondo S."/>
            <person name="Pangilinan J."/>
            <person name="Riley R."/>
            <person name="LaButti K."/>
            <person name="Andreopoulos B."/>
            <person name="Lipzen A."/>
            <person name="Chen C."/>
            <person name="Yan M."/>
            <person name="Daum C."/>
            <person name="Ng V."/>
            <person name="Clum A."/>
            <person name="Steindorff A."/>
            <person name="Ohm R.A."/>
            <person name="Martin F."/>
            <person name="Silar P."/>
            <person name="Natvig D.O."/>
            <person name="Lalanne C."/>
            <person name="Gautier V."/>
            <person name="Ament-Velasquez S.L."/>
            <person name="Kruys A."/>
            <person name="Hutchinson M.I."/>
            <person name="Powell A.J."/>
            <person name="Barry K."/>
            <person name="Miller A.N."/>
            <person name="Grigoriev I.V."/>
            <person name="Debuchy R."/>
            <person name="Gladieux P."/>
            <person name="Hiltunen Thoren M."/>
            <person name="Johannesson H."/>
        </authorList>
    </citation>
    <scope>NUCLEOTIDE SEQUENCE</scope>
    <source>
        <strain evidence="6">PSN309</strain>
    </source>
</reference>
<evidence type="ECO:0000256" key="2">
    <source>
        <dbReference type="ARBA" id="ARBA00022692"/>
    </source>
</evidence>
<dbReference type="Proteomes" id="UP001302126">
    <property type="component" value="Unassembled WGS sequence"/>
</dbReference>
<keyword evidence="7" id="KW-1185">Reference proteome</keyword>
<evidence type="ECO:0000256" key="3">
    <source>
        <dbReference type="ARBA" id="ARBA00022989"/>
    </source>
</evidence>
<feature type="transmembrane region" description="Helical" evidence="5">
    <location>
        <begin position="20"/>
        <end position="39"/>
    </location>
</feature>